<reference evidence="7 8" key="1">
    <citation type="submission" date="2016-05" db="EMBL/GenBank/DDBJ databases">
        <title>Whole genome sequencing of Tetragenococcus halophilus subsp. halophilus NISL 7118.</title>
        <authorList>
            <person name="Shiwa Y."/>
            <person name="Nishimura I."/>
            <person name="Yoshikawa H."/>
            <person name="Koyama Y."/>
            <person name="Oguma T."/>
        </authorList>
    </citation>
    <scope>NUCLEOTIDE SEQUENCE [LARGE SCALE GENOMIC DNA]</scope>
    <source>
        <strain evidence="7 8">NISL 7118</strain>
    </source>
</reference>
<comment type="PTM">
    <text evidence="5">Carbamylation allows a single lysine to coordinate two divalent metal cations.</text>
</comment>
<feature type="modified residue" description="N6-carboxylysine" evidence="5">
    <location>
        <position position="149"/>
    </location>
</feature>
<comment type="cofactor">
    <cofactor evidence="1">
        <name>Zn(2+)</name>
        <dbReference type="ChEBI" id="CHEBI:29105"/>
    </cofactor>
</comment>
<protein>
    <submittedName>
        <fullName evidence="7">D-hydantoinase</fullName>
    </submittedName>
</protein>
<keyword evidence="8" id="KW-1185">Reference proteome</keyword>
<dbReference type="NCBIfam" id="TIGR02033">
    <property type="entry name" value="D-hydantoinase"/>
    <property type="match status" value="1"/>
</dbReference>
<organism evidence="7 8">
    <name type="scientific">Tetragenococcus halophilus subsp. halophilus</name>
    <dbReference type="NCBI Taxonomy" id="1513897"/>
    <lineage>
        <taxon>Bacteria</taxon>
        <taxon>Bacillati</taxon>
        <taxon>Bacillota</taxon>
        <taxon>Bacilli</taxon>
        <taxon>Lactobacillales</taxon>
        <taxon>Enterococcaceae</taxon>
        <taxon>Tetragenococcus</taxon>
    </lineage>
</organism>
<evidence type="ECO:0000259" key="6">
    <source>
        <dbReference type="Pfam" id="PF01979"/>
    </source>
</evidence>
<name>A0A2H6CV01_TETHA</name>
<dbReference type="Gene3D" id="3.20.20.140">
    <property type="entry name" value="Metal-dependent hydrolases"/>
    <property type="match status" value="1"/>
</dbReference>
<proteinExistence type="inferred from homology"/>
<dbReference type="Proteomes" id="UP000236214">
    <property type="component" value="Unassembled WGS sequence"/>
</dbReference>
<dbReference type="AlphaFoldDB" id="A0A2H6CV01"/>
<dbReference type="GO" id="GO:0046872">
    <property type="term" value="F:metal ion binding"/>
    <property type="evidence" value="ECO:0007669"/>
    <property type="project" value="UniProtKB-KW"/>
</dbReference>
<dbReference type="PANTHER" id="PTHR11647">
    <property type="entry name" value="HYDRANTOINASE/DIHYDROPYRIMIDINASE FAMILY MEMBER"/>
    <property type="match status" value="1"/>
</dbReference>
<keyword evidence="4" id="KW-0378">Hydrolase</keyword>
<dbReference type="GO" id="GO:0005829">
    <property type="term" value="C:cytosol"/>
    <property type="evidence" value="ECO:0007669"/>
    <property type="project" value="TreeGrafter"/>
</dbReference>
<evidence type="ECO:0000256" key="1">
    <source>
        <dbReference type="ARBA" id="ARBA00001947"/>
    </source>
</evidence>
<feature type="domain" description="Amidohydrolase-related" evidence="6">
    <location>
        <begin position="49"/>
        <end position="415"/>
    </location>
</feature>
<comment type="similarity">
    <text evidence="2">Belongs to the metallo-dependent hydrolases superfamily. Hydantoinase/dihydropyrimidinase family.</text>
</comment>
<dbReference type="SUPFAM" id="SSF51338">
    <property type="entry name" value="Composite domain of metallo-dependent hydrolases"/>
    <property type="match status" value="1"/>
</dbReference>
<evidence type="ECO:0000313" key="8">
    <source>
        <dbReference type="Proteomes" id="UP000236214"/>
    </source>
</evidence>
<dbReference type="InterPro" id="IPR032466">
    <property type="entry name" value="Metal_Hydrolase"/>
</dbReference>
<dbReference type="InterPro" id="IPR050378">
    <property type="entry name" value="Metallo-dep_Hydrolases_sf"/>
</dbReference>
<evidence type="ECO:0000256" key="3">
    <source>
        <dbReference type="ARBA" id="ARBA00022723"/>
    </source>
</evidence>
<keyword evidence="3" id="KW-0479">Metal-binding</keyword>
<dbReference type="FunFam" id="3.20.20.140:FF:000076">
    <property type="entry name" value="Dihydropyrimidinase like 2"/>
    <property type="match status" value="1"/>
</dbReference>
<dbReference type="InterPro" id="IPR006680">
    <property type="entry name" value="Amidohydro-rel"/>
</dbReference>
<dbReference type="InterPro" id="IPR011778">
    <property type="entry name" value="Hydantoinase/dihydroPyrase"/>
</dbReference>
<dbReference type="Pfam" id="PF01979">
    <property type="entry name" value="Amidohydro_1"/>
    <property type="match status" value="1"/>
</dbReference>
<dbReference type="SUPFAM" id="SSF51556">
    <property type="entry name" value="Metallo-dependent hydrolases"/>
    <property type="match status" value="1"/>
</dbReference>
<comment type="caution">
    <text evidence="7">The sequence shown here is derived from an EMBL/GenBank/DDBJ whole genome shotgun (WGS) entry which is preliminary data.</text>
</comment>
<dbReference type="Gene3D" id="2.30.40.10">
    <property type="entry name" value="Urease, subunit C, domain 1"/>
    <property type="match status" value="1"/>
</dbReference>
<dbReference type="PANTHER" id="PTHR11647:SF1">
    <property type="entry name" value="COLLAPSIN RESPONSE MEDIATOR PROTEIN"/>
    <property type="match status" value="1"/>
</dbReference>
<evidence type="ECO:0000313" key="7">
    <source>
        <dbReference type="EMBL" id="GBD68819.1"/>
    </source>
</evidence>
<accession>A0A2H6CV01</accession>
<dbReference type="EMBL" id="BDEC01000068">
    <property type="protein sequence ID" value="GBD68819.1"/>
    <property type="molecule type" value="Genomic_DNA"/>
</dbReference>
<dbReference type="GO" id="GO:0016812">
    <property type="term" value="F:hydrolase activity, acting on carbon-nitrogen (but not peptide) bonds, in cyclic amides"/>
    <property type="evidence" value="ECO:0007669"/>
    <property type="project" value="TreeGrafter"/>
</dbReference>
<evidence type="ECO:0000256" key="4">
    <source>
        <dbReference type="ARBA" id="ARBA00022801"/>
    </source>
</evidence>
<evidence type="ECO:0000256" key="5">
    <source>
        <dbReference type="PIRSR" id="PIRSR611778-50"/>
    </source>
</evidence>
<evidence type="ECO:0000256" key="2">
    <source>
        <dbReference type="ARBA" id="ARBA00008829"/>
    </source>
</evidence>
<gene>
    <name evidence="7" type="primary">dht</name>
    <name evidence="7" type="ORF">TEHN7118_1625</name>
</gene>
<dbReference type="RefSeq" id="WP_103103599.1">
    <property type="nucleotide sequence ID" value="NZ_BDEC01000068.1"/>
</dbReference>
<sequence length="456" mass="50480">MAMLIKGGTVVSTSGRRQLDVRIKDEKIIEMGCDLEVNEDKIIDASACYLFPGFIDGHTHLELENDLATTSDNFVTGSQAAVAKGTTTIIDMATPVRGNSLNNCLKTWNQMAEGRASCDFNYHMSLIEWNPAIKAEISEMIAQGITSFKMYMAYDAMRATDAELFEAMKEIKKVGGILGVHCENGDVINQLQKDYLQAGKVAPKYHPLSRPNVLEAEAINRYLTIAGQVGLAVNVVHLSTKESLEVVKRARAKGQIVYVETCPQYLLLEDSLYDLPNFEGAKYVCSPPLRKPTDNKALWQGVIDGEVQTISTDHCDFNFSNQKINGKGDFTKIPGGMPGVETRPELICTAGVMTEKISLERFVGLLSEDIAKQFNMYPKKGVIQIGSDADIVIWDPEQRDVISAKTQVTNCDYTPYEGFETIGKARDVFLRGVKVAENGKVCKEKTGKFVFRKINE</sequence>
<dbReference type="InterPro" id="IPR011059">
    <property type="entry name" value="Metal-dep_hydrolase_composite"/>
</dbReference>
<dbReference type="CDD" id="cd01314">
    <property type="entry name" value="D-HYD"/>
    <property type="match status" value="1"/>
</dbReference>